<keyword evidence="9" id="KW-1185">Reference proteome</keyword>
<dbReference type="GO" id="GO:0016020">
    <property type="term" value="C:membrane"/>
    <property type="evidence" value="ECO:0007669"/>
    <property type="project" value="UniProtKB-SubCell"/>
</dbReference>
<evidence type="ECO:0000256" key="1">
    <source>
        <dbReference type="ARBA" id="ARBA00004141"/>
    </source>
</evidence>
<proteinExistence type="predicted"/>
<accession>A0A2T0RX22</accession>
<evidence type="ECO:0000256" key="3">
    <source>
        <dbReference type="ARBA" id="ARBA00022989"/>
    </source>
</evidence>
<feature type="transmembrane region" description="Helical" evidence="6">
    <location>
        <begin position="167"/>
        <end position="188"/>
    </location>
</feature>
<dbReference type="CDD" id="cd03386">
    <property type="entry name" value="PAP2_Aur1_like"/>
    <property type="match status" value="1"/>
</dbReference>
<dbReference type="Proteomes" id="UP000239209">
    <property type="component" value="Unassembled WGS sequence"/>
</dbReference>
<feature type="region of interest" description="Disordered" evidence="5">
    <location>
        <begin position="244"/>
        <end position="275"/>
    </location>
</feature>
<feature type="transmembrane region" description="Helical" evidence="6">
    <location>
        <begin position="115"/>
        <end position="133"/>
    </location>
</feature>
<comment type="subcellular location">
    <subcellularLocation>
        <location evidence="1">Membrane</location>
        <topology evidence="1">Multi-pass membrane protein</topology>
    </subcellularLocation>
</comment>
<evidence type="ECO:0000256" key="5">
    <source>
        <dbReference type="SAM" id="MobiDB-lite"/>
    </source>
</evidence>
<dbReference type="PANTHER" id="PTHR31310:SF7">
    <property type="entry name" value="PA-PHOSPHATASE RELATED-FAMILY PROTEIN DDB_G0268928"/>
    <property type="match status" value="1"/>
</dbReference>
<feature type="compositionally biased region" description="Pro residues" evidence="5">
    <location>
        <begin position="266"/>
        <end position="275"/>
    </location>
</feature>
<comment type="caution">
    <text evidence="8">The sequence shown here is derived from an EMBL/GenBank/DDBJ whole genome shotgun (WGS) entry which is preliminary data.</text>
</comment>
<feature type="transmembrane region" description="Helical" evidence="6">
    <location>
        <begin position="195"/>
        <end position="210"/>
    </location>
</feature>
<feature type="domain" description="Inositolphosphotransferase Aur1/Ipt1" evidence="7">
    <location>
        <begin position="53"/>
        <end position="230"/>
    </location>
</feature>
<dbReference type="InterPro" id="IPR026841">
    <property type="entry name" value="Aur1/Ipt1"/>
</dbReference>
<keyword evidence="4 6" id="KW-0472">Membrane</keyword>
<name>A0A2T0RX22_9ACTN</name>
<evidence type="ECO:0000256" key="6">
    <source>
        <dbReference type="SAM" id="Phobius"/>
    </source>
</evidence>
<evidence type="ECO:0000259" key="7">
    <source>
        <dbReference type="Pfam" id="PF14378"/>
    </source>
</evidence>
<evidence type="ECO:0000313" key="9">
    <source>
        <dbReference type="Proteomes" id="UP000239209"/>
    </source>
</evidence>
<evidence type="ECO:0000256" key="2">
    <source>
        <dbReference type="ARBA" id="ARBA00022692"/>
    </source>
</evidence>
<feature type="transmembrane region" description="Helical" evidence="6">
    <location>
        <begin position="85"/>
        <end position="103"/>
    </location>
</feature>
<protein>
    <submittedName>
        <fullName evidence="8">PAP2 superfamily protein</fullName>
    </submittedName>
</protein>
<feature type="transmembrane region" description="Helical" evidence="6">
    <location>
        <begin position="216"/>
        <end position="233"/>
    </location>
</feature>
<dbReference type="PANTHER" id="PTHR31310">
    <property type="match status" value="1"/>
</dbReference>
<dbReference type="Pfam" id="PF14378">
    <property type="entry name" value="PAP2_3"/>
    <property type="match status" value="1"/>
</dbReference>
<feature type="transmembrane region" description="Helical" evidence="6">
    <location>
        <begin position="21"/>
        <end position="39"/>
    </location>
</feature>
<gene>
    <name evidence="8" type="ORF">CLV70_11263</name>
</gene>
<dbReference type="RefSeq" id="WP_245908429.1">
    <property type="nucleotide sequence ID" value="NZ_PVZG01000012.1"/>
</dbReference>
<evidence type="ECO:0000313" key="8">
    <source>
        <dbReference type="EMBL" id="PRY25697.1"/>
    </source>
</evidence>
<reference evidence="8 9" key="1">
    <citation type="submission" date="2018-03" db="EMBL/GenBank/DDBJ databases">
        <title>Genomic Encyclopedia of Archaeal and Bacterial Type Strains, Phase II (KMG-II): from individual species to whole genera.</title>
        <authorList>
            <person name="Goeker M."/>
        </authorList>
    </citation>
    <scope>NUCLEOTIDE SEQUENCE [LARGE SCALE GENOMIC DNA]</scope>
    <source>
        <strain evidence="8 9">DSM 45348</strain>
    </source>
</reference>
<sequence>MTVVEQAGAGRRLVVRAAVREILLVGLLFLAYQAGRMLATGHVAEAMGNAGRVWELERALRLPAESSVQEAIIDHRFLVRLANCYYAYVHFPATAVTLVWMYLRRPAHYLWMRRTLACLTAVALVVHLVIPLAPPRMMAFAGVLDTGHLYGPAVYGSPAADAVSNQYAAMPSLHVGWAVAVAIALIAATTSRLRWLWLAHPVLTLAVVVATGNHYWLDAFVAVSLLGTVLLLLPGPRRSRAAAPEGVVGALPQPRTPVPALSLASSPPPEGPGRL</sequence>
<dbReference type="InterPro" id="IPR052185">
    <property type="entry name" value="IPC_Synthase-Related"/>
</dbReference>
<keyword evidence="2 6" id="KW-0812">Transmembrane</keyword>
<dbReference type="EMBL" id="PVZG01000012">
    <property type="protein sequence ID" value="PRY25697.1"/>
    <property type="molecule type" value="Genomic_DNA"/>
</dbReference>
<keyword evidence="3 6" id="KW-1133">Transmembrane helix</keyword>
<organism evidence="8 9">
    <name type="scientific">Pseudosporangium ferrugineum</name>
    <dbReference type="NCBI Taxonomy" id="439699"/>
    <lineage>
        <taxon>Bacteria</taxon>
        <taxon>Bacillati</taxon>
        <taxon>Actinomycetota</taxon>
        <taxon>Actinomycetes</taxon>
        <taxon>Micromonosporales</taxon>
        <taxon>Micromonosporaceae</taxon>
        <taxon>Pseudosporangium</taxon>
    </lineage>
</organism>
<dbReference type="AlphaFoldDB" id="A0A2T0RX22"/>
<evidence type="ECO:0000256" key="4">
    <source>
        <dbReference type="ARBA" id="ARBA00023136"/>
    </source>
</evidence>